<dbReference type="InterPro" id="IPR008807">
    <property type="entry name" value="ROS_MUCR"/>
</dbReference>
<gene>
    <name evidence="2" type="ORF">QO001_002197</name>
</gene>
<evidence type="ECO:0000313" key="2">
    <source>
        <dbReference type="EMBL" id="MDQ0543271.1"/>
    </source>
</evidence>
<dbReference type="Pfam" id="PF05443">
    <property type="entry name" value="ROS_MUCR"/>
    <property type="match status" value="1"/>
</dbReference>
<protein>
    <submittedName>
        <fullName evidence="2">Transcriptional regulator</fullName>
    </submittedName>
</protein>
<comment type="caution">
    <text evidence="2">The sequence shown here is derived from an EMBL/GenBank/DDBJ whole genome shotgun (WGS) entry which is preliminary data.</text>
</comment>
<organism evidence="2 3">
    <name type="scientific">Methylobacterium brachiatum</name>
    <dbReference type="NCBI Taxonomy" id="269660"/>
    <lineage>
        <taxon>Bacteria</taxon>
        <taxon>Pseudomonadati</taxon>
        <taxon>Pseudomonadota</taxon>
        <taxon>Alphaproteobacteria</taxon>
        <taxon>Hyphomicrobiales</taxon>
        <taxon>Methylobacteriaceae</taxon>
        <taxon>Methylobacterium</taxon>
    </lineage>
</organism>
<sequence length="131" mass="14327">MNSSTLTERTVAIVCAYVSRNAVTATELPTLIAKVYMALVDIANPNHVIESVFAKPGSKVIKSSVRYDRIVSFIDGKPYKSLKRHLTANGFTPEKYRACYGLPADYPMIAPAYAAVRSRIAMQAYHGGKVA</sequence>
<reference evidence="2" key="1">
    <citation type="submission" date="2023-07" db="EMBL/GenBank/DDBJ databases">
        <title>Genomic Encyclopedia of Type Strains, Phase IV (KMG-IV): sequencing the most valuable type-strain genomes for metagenomic binning, comparative biology and taxonomic classification.</title>
        <authorList>
            <person name="Goeker M."/>
        </authorList>
    </citation>
    <scope>NUCLEOTIDE SEQUENCE</scope>
    <source>
        <strain evidence="2">DSM 19569</strain>
    </source>
</reference>
<dbReference type="GO" id="GO:0008270">
    <property type="term" value="F:zinc ion binding"/>
    <property type="evidence" value="ECO:0007669"/>
    <property type="project" value="InterPro"/>
</dbReference>
<dbReference type="RefSeq" id="WP_230366086.1">
    <property type="nucleotide sequence ID" value="NZ_JAJALK010000004.1"/>
</dbReference>
<evidence type="ECO:0000313" key="3">
    <source>
        <dbReference type="Proteomes" id="UP001223420"/>
    </source>
</evidence>
<evidence type="ECO:0000256" key="1">
    <source>
        <dbReference type="ARBA" id="ARBA00007031"/>
    </source>
</evidence>
<dbReference type="Gene3D" id="1.10.10.1550">
    <property type="entry name" value="ROS/MUCR transcriptional regulator protein"/>
    <property type="match status" value="1"/>
</dbReference>
<name>A0AAJ1TM43_9HYPH</name>
<dbReference type="Proteomes" id="UP001223420">
    <property type="component" value="Unassembled WGS sequence"/>
</dbReference>
<dbReference type="GO" id="GO:0003677">
    <property type="term" value="F:DNA binding"/>
    <property type="evidence" value="ECO:0007669"/>
    <property type="project" value="InterPro"/>
</dbReference>
<dbReference type="GO" id="GO:0006355">
    <property type="term" value="P:regulation of DNA-templated transcription"/>
    <property type="evidence" value="ECO:0007669"/>
    <property type="project" value="InterPro"/>
</dbReference>
<proteinExistence type="inferred from homology"/>
<dbReference type="InterPro" id="IPR041920">
    <property type="entry name" value="ROS/MUCR_sf"/>
</dbReference>
<comment type="similarity">
    <text evidence="1">Belongs to the ros/MucR family.</text>
</comment>
<dbReference type="AlphaFoldDB" id="A0AAJ1TM43"/>
<dbReference type="EMBL" id="JAUSWL010000003">
    <property type="protein sequence ID" value="MDQ0543271.1"/>
    <property type="molecule type" value="Genomic_DNA"/>
</dbReference>
<accession>A0AAJ1TM43</accession>